<protein>
    <submittedName>
        <fullName evidence="3">Uncharacterized protein</fullName>
    </submittedName>
</protein>
<dbReference type="EMBL" id="AP023354">
    <property type="protein sequence ID" value="BCJ27077.1"/>
    <property type="molecule type" value="Genomic_DNA"/>
</dbReference>
<dbReference type="KEGG" id="aser:Asera_11850"/>
<evidence type="ECO:0000313" key="4">
    <source>
        <dbReference type="Proteomes" id="UP000680750"/>
    </source>
</evidence>
<keyword evidence="2" id="KW-0472">Membrane</keyword>
<dbReference type="AlphaFoldDB" id="A0A810KW08"/>
<sequence>MAASGAEPRTVDVPGRRRDRYLPGRFEDSTLGLARRGGSGAACKDGRVVVAGVVGLVLGVASAVVVVLAAVGVLAGSAGGYVCLSLCAVGFGAAGVALLAASRVMPRGWPPREQDPSAASGGVHRDEGPASGGDDGDGGPASGGDGGPASGGDGAGRGPGSGGPTGGPADEENL</sequence>
<keyword evidence="2" id="KW-1133">Transmembrane helix</keyword>
<accession>A0A810KW08</accession>
<gene>
    <name evidence="3" type="ORF">Asera_11850</name>
</gene>
<evidence type="ECO:0000256" key="1">
    <source>
        <dbReference type="SAM" id="MobiDB-lite"/>
    </source>
</evidence>
<feature type="compositionally biased region" description="Gly residues" evidence="1">
    <location>
        <begin position="130"/>
        <end position="166"/>
    </location>
</feature>
<proteinExistence type="predicted"/>
<name>A0A810KW08_9ACTN</name>
<feature type="region of interest" description="Disordered" evidence="1">
    <location>
        <begin position="108"/>
        <end position="174"/>
    </location>
</feature>
<organism evidence="3 4">
    <name type="scientific">Actinocatenispora sera</name>
    <dbReference type="NCBI Taxonomy" id="390989"/>
    <lineage>
        <taxon>Bacteria</taxon>
        <taxon>Bacillati</taxon>
        <taxon>Actinomycetota</taxon>
        <taxon>Actinomycetes</taxon>
        <taxon>Micromonosporales</taxon>
        <taxon>Micromonosporaceae</taxon>
        <taxon>Actinocatenispora</taxon>
    </lineage>
</organism>
<reference evidence="3" key="1">
    <citation type="submission" date="2020-08" db="EMBL/GenBank/DDBJ databases">
        <title>Whole genome shotgun sequence of Actinocatenispora sera NBRC 101916.</title>
        <authorList>
            <person name="Komaki H."/>
            <person name="Tamura T."/>
        </authorList>
    </citation>
    <scope>NUCLEOTIDE SEQUENCE</scope>
    <source>
        <strain evidence="3">NBRC 101916</strain>
    </source>
</reference>
<keyword evidence="4" id="KW-1185">Reference proteome</keyword>
<evidence type="ECO:0000256" key="2">
    <source>
        <dbReference type="SAM" id="Phobius"/>
    </source>
</evidence>
<feature type="transmembrane region" description="Helical" evidence="2">
    <location>
        <begin position="78"/>
        <end position="101"/>
    </location>
</feature>
<feature type="transmembrane region" description="Helical" evidence="2">
    <location>
        <begin position="48"/>
        <end position="72"/>
    </location>
</feature>
<dbReference type="Proteomes" id="UP000680750">
    <property type="component" value="Chromosome"/>
</dbReference>
<keyword evidence="2" id="KW-0812">Transmembrane</keyword>
<evidence type="ECO:0000313" key="3">
    <source>
        <dbReference type="EMBL" id="BCJ27077.1"/>
    </source>
</evidence>